<organism evidence="8 9">
    <name type="scientific">Rapidithrix thailandica</name>
    <dbReference type="NCBI Taxonomy" id="413964"/>
    <lineage>
        <taxon>Bacteria</taxon>
        <taxon>Pseudomonadati</taxon>
        <taxon>Bacteroidota</taxon>
        <taxon>Cytophagia</taxon>
        <taxon>Cytophagales</taxon>
        <taxon>Flammeovirgaceae</taxon>
        <taxon>Rapidithrix</taxon>
    </lineage>
</organism>
<feature type="active site" evidence="3 4">
    <location>
        <position position="195"/>
    </location>
</feature>
<comment type="catalytic activity">
    <reaction evidence="3">
        <text>L-glutaminyl-[protein] + H2O = L-glutamyl-[protein] + NH4(+)</text>
        <dbReference type="Rhea" id="RHEA:16441"/>
        <dbReference type="Rhea" id="RHEA-COMP:10207"/>
        <dbReference type="Rhea" id="RHEA-COMP:10208"/>
        <dbReference type="ChEBI" id="CHEBI:15377"/>
        <dbReference type="ChEBI" id="CHEBI:28938"/>
        <dbReference type="ChEBI" id="CHEBI:29973"/>
        <dbReference type="ChEBI" id="CHEBI:30011"/>
        <dbReference type="EC" id="3.5.1.44"/>
    </reaction>
</comment>
<evidence type="ECO:0000259" key="6">
    <source>
        <dbReference type="PROSITE" id="PS50110"/>
    </source>
</evidence>
<dbReference type="NCBIfam" id="NF001965">
    <property type="entry name" value="PRK00742.1"/>
    <property type="match status" value="1"/>
</dbReference>
<dbReference type="InterPro" id="IPR008248">
    <property type="entry name" value="CheB-like"/>
</dbReference>
<evidence type="ECO:0000256" key="5">
    <source>
        <dbReference type="PROSITE-ProRule" id="PRU00169"/>
    </source>
</evidence>
<dbReference type="RefSeq" id="WP_346822917.1">
    <property type="nucleotide sequence ID" value="NZ_JBDKWZ010000012.1"/>
</dbReference>
<dbReference type="GO" id="GO:0050568">
    <property type="term" value="F:protein-glutamine glutaminase activity"/>
    <property type="evidence" value="ECO:0007669"/>
    <property type="project" value="UniProtKB-UniRule"/>
</dbReference>
<dbReference type="EC" id="3.1.1.61" evidence="3"/>
<keyword evidence="3" id="KW-0963">Cytoplasm</keyword>
<evidence type="ECO:0000256" key="4">
    <source>
        <dbReference type="PROSITE-ProRule" id="PRU00050"/>
    </source>
</evidence>
<dbReference type="GO" id="GO:0032259">
    <property type="term" value="P:methylation"/>
    <property type="evidence" value="ECO:0007669"/>
    <property type="project" value="UniProtKB-KW"/>
</dbReference>
<dbReference type="PROSITE" id="PS50110">
    <property type="entry name" value="RESPONSE_REGULATORY"/>
    <property type="match status" value="1"/>
</dbReference>
<keyword evidence="8" id="KW-0489">Methyltransferase</keyword>
<dbReference type="Gene3D" id="3.40.50.180">
    <property type="entry name" value="Methylesterase CheB, C-terminal domain"/>
    <property type="match status" value="1"/>
</dbReference>
<feature type="domain" description="CheB-type methylesterase" evidence="7">
    <location>
        <begin position="161"/>
        <end position="348"/>
    </location>
</feature>
<name>A0AAW9SCF7_9BACT</name>
<evidence type="ECO:0000313" key="9">
    <source>
        <dbReference type="Proteomes" id="UP001403385"/>
    </source>
</evidence>
<dbReference type="InterPro" id="IPR001789">
    <property type="entry name" value="Sig_transdc_resp-reg_receiver"/>
</dbReference>
<dbReference type="GO" id="GO:0008984">
    <property type="term" value="F:protein-glutamate methylesterase activity"/>
    <property type="evidence" value="ECO:0007669"/>
    <property type="project" value="UniProtKB-UniRule"/>
</dbReference>
<comment type="PTM">
    <text evidence="3">Phosphorylated by CheA. Phosphorylation of the N-terminal regulatory domain activates the methylesterase activity.</text>
</comment>
<feature type="active site" evidence="3 4">
    <location>
        <position position="168"/>
    </location>
</feature>
<evidence type="ECO:0000259" key="7">
    <source>
        <dbReference type="PROSITE" id="PS50122"/>
    </source>
</evidence>
<accession>A0AAW9SCF7</accession>
<comment type="catalytic activity">
    <reaction evidence="2 3">
        <text>[protein]-L-glutamate 5-O-methyl ester + H2O = L-glutamyl-[protein] + methanol + H(+)</text>
        <dbReference type="Rhea" id="RHEA:23236"/>
        <dbReference type="Rhea" id="RHEA-COMP:10208"/>
        <dbReference type="Rhea" id="RHEA-COMP:10311"/>
        <dbReference type="ChEBI" id="CHEBI:15377"/>
        <dbReference type="ChEBI" id="CHEBI:15378"/>
        <dbReference type="ChEBI" id="CHEBI:17790"/>
        <dbReference type="ChEBI" id="CHEBI:29973"/>
        <dbReference type="ChEBI" id="CHEBI:82795"/>
        <dbReference type="EC" id="3.1.1.61"/>
    </reaction>
</comment>
<dbReference type="GO" id="GO:0000156">
    <property type="term" value="F:phosphorelay response regulator activity"/>
    <property type="evidence" value="ECO:0007669"/>
    <property type="project" value="InterPro"/>
</dbReference>
<evidence type="ECO:0000256" key="3">
    <source>
        <dbReference type="HAMAP-Rule" id="MF_00099"/>
    </source>
</evidence>
<dbReference type="EMBL" id="JBDKWZ010000012">
    <property type="protein sequence ID" value="MEN7550138.1"/>
    <property type="molecule type" value="Genomic_DNA"/>
</dbReference>
<dbReference type="CDD" id="cd17541">
    <property type="entry name" value="REC_CheB-like"/>
    <property type="match status" value="1"/>
</dbReference>
<comment type="domain">
    <text evidence="3">Contains a C-terminal catalytic domain, and an N-terminal region which modulates catalytic activity.</text>
</comment>
<keyword evidence="9" id="KW-1185">Reference proteome</keyword>
<dbReference type="SMART" id="SM00448">
    <property type="entry name" value="REC"/>
    <property type="match status" value="1"/>
</dbReference>
<feature type="domain" description="Response regulatory" evidence="6">
    <location>
        <begin position="11"/>
        <end position="127"/>
    </location>
</feature>
<dbReference type="GO" id="GO:0008168">
    <property type="term" value="F:methyltransferase activity"/>
    <property type="evidence" value="ECO:0007669"/>
    <property type="project" value="UniProtKB-KW"/>
</dbReference>
<feature type="modified residue" description="4-aspartylphosphate" evidence="3 5">
    <location>
        <position position="62"/>
    </location>
</feature>
<dbReference type="Pfam" id="PF00072">
    <property type="entry name" value="Response_reg"/>
    <property type="match status" value="1"/>
</dbReference>
<dbReference type="InterPro" id="IPR035909">
    <property type="entry name" value="CheB_C"/>
</dbReference>
<evidence type="ECO:0000313" key="8">
    <source>
        <dbReference type="EMBL" id="MEN7550138.1"/>
    </source>
</evidence>
<keyword evidence="3 4" id="KW-0145">Chemotaxis</keyword>
<dbReference type="AlphaFoldDB" id="A0AAW9SCF7"/>
<dbReference type="PROSITE" id="PS50122">
    <property type="entry name" value="CHEB"/>
    <property type="match status" value="1"/>
</dbReference>
<dbReference type="EC" id="3.5.1.44" evidence="3"/>
<evidence type="ECO:0000256" key="2">
    <source>
        <dbReference type="ARBA" id="ARBA00048267"/>
    </source>
</evidence>
<dbReference type="GO" id="GO:0005737">
    <property type="term" value="C:cytoplasm"/>
    <property type="evidence" value="ECO:0007669"/>
    <property type="project" value="UniProtKB-SubCell"/>
</dbReference>
<reference evidence="8 9" key="1">
    <citation type="submission" date="2024-04" db="EMBL/GenBank/DDBJ databases">
        <title>Novel genus in family Flammeovirgaceae.</title>
        <authorList>
            <person name="Nguyen T.H."/>
            <person name="Vuong T.Q."/>
            <person name="Le H."/>
            <person name="Kim S.-G."/>
        </authorList>
    </citation>
    <scope>NUCLEOTIDE SEQUENCE [LARGE SCALE GENOMIC DNA]</scope>
    <source>
        <strain evidence="8 9">JCM 23209</strain>
    </source>
</reference>
<gene>
    <name evidence="3 8" type="primary">cheB</name>
    <name evidence="8" type="ORF">AAG747_19620</name>
</gene>
<comment type="caution">
    <text evidence="8">The sequence shown here is derived from an EMBL/GenBank/DDBJ whole genome shotgun (WGS) entry which is preliminary data.</text>
</comment>
<evidence type="ECO:0000256" key="1">
    <source>
        <dbReference type="ARBA" id="ARBA00022801"/>
    </source>
</evidence>
<dbReference type="Proteomes" id="UP001403385">
    <property type="component" value="Unassembled WGS sequence"/>
</dbReference>
<dbReference type="CDD" id="cd16432">
    <property type="entry name" value="CheB_Rec"/>
    <property type="match status" value="1"/>
</dbReference>
<keyword evidence="8" id="KW-0808">Transferase</keyword>
<dbReference type="HAMAP" id="MF_00099">
    <property type="entry name" value="CheB_chemtxs"/>
    <property type="match status" value="1"/>
</dbReference>
<dbReference type="PIRSF" id="PIRSF000876">
    <property type="entry name" value="RR_chemtxs_CheB"/>
    <property type="match status" value="1"/>
</dbReference>
<dbReference type="SUPFAM" id="SSF52738">
    <property type="entry name" value="Methylesterase CheB, C-terminal domain"/>
    <property type="match status" value="1"/>
</dbReference>
<comment type="subcellular location">
    <subcellularLocation>
        <location evidence="3">Cytoplasm</location>
    </subcellularLocation>
</comment>
<keyword evidence="1 3" id="KW-0378">Hydrolase</keyword>
<dbReference type="PANTHER" id="PTHR42872:SF3">
    <property type="entry name" value="PROTEIN-GLUTAMATE METHYLESTERASE_PROTEIN-GLUTAMINE GLUTAMINASE 1"/>
    <property type="match status" value="1"/>
</dbReference>
<dbReference type="Pfam" id="PF01339">
    <property type="entry name" value="CheB_methylest"/>
    <property type="match status" value="1"/>
</dbReference>
<dbReference type="GO" id="GO:0006935">
    <property type="term" value="P:chemotaxis"/>
    <property type="evidence" value="ECO:0007669"/>
    <property type="project" value="UniProtKB-UniRule"/>
</dbReference>
<keyword evidence="3 5" id="KW-0597">Phosphoprotein</keyword>
<comment type="function">
    <text evidence="3">Involved in chemotaxis. Part of a chemotaxis signal transduction system that modulates chemotaxis in response to various stimuli. Catalyzes the demethylation of specific methylglutamate residues introduced into the chemoreceptors (methyl-accepting chemotaxis proteins or MCP) by CheR. Also mediates the irreversible deamidation of specific glutamine residues to glutamic acid.</text>
</comment>
<proteinExistence type="inferred from homology"/>
<dbReference type="SUPFAM" id="SSF52172">
    <property type="entry name" value="CheY-like"/>
    <property type="match status" value="1"/>
</dbReference>
<protein>
    <recommendedName>
        <fullName evidence="3">Protein-glutamate methylesterase/protein-glutamine glutaminase</fullName>
        <ecNumber evidence="3">3.1.1.61</ecNumber>
        <ecNumber evidence="3">3.5.1.44</ecNumber>
    </recommendedName>
</protein>
<dbReference type="InterPro" id="IPR011006">
    <property type="entry name" value="CheY-like_superfamily"/>
</dbReference>
<dbReference type="Gene3D" id="3.40.50.2300">
    <property type="match status" value="1"/>
</dbReference>
<feature type="active site" evidence="3 4">
    <location>
        <position position="293"/>
    </location>
</feature>
<dbReference type="PANTHER" id="PTHR42872">
    <property type="entry name" value="PROTEIN-GLUTAMATE METHYLESTERASE/PROTEIN-GLUTAMINE GLUTAMINASE"/>
    <property type="match status" value="1"/>
</dbReference>
<dbReference type="InterPro" id="IPR000673">
    <property type="entry name" value="Sig_transdc_resp-reg_Me-estase"/>
</dbReference>
<comment type="similarity">
    <text evidence="3">Belongs to the CheB family.</text>
</comment>
<sequence>MSKSTMYSPINVLLIEDSGFMRILISDVLRKDPAIRLMATANNGKEGVDKVKKLRPDVIITDIMMPDFDGLYVVGEVMKHCPTPVILLSSLDRTDKQVFDALDLGAFDFIDKPKNIQEEKGTFVLTELVKAAAAVDTDKLLYHDSKRNTHQHTFDQKLNYQIIVIGASTGGPAAIEIFIEKLPENLPVPIIIAQHMPERFIDSFAARLNQRSSLPVRIPKNGEAIQGGVIYLAPGHANLEIISDVQSKKPIAHFSKKKFKEFNHPSVDCLFKSVSKTFGGKAIGVLLTGMGRDGTQGAVELKKQGSFMIAQDAQTAVIYGMPQSAIKEGCIDRVVKLHEMPNFIVTSL</sequence>